<gene>
    <name evidence="1" type="ORF">SAMN05444580_1084</name>
</gene>
<dbReference type="AlphaFoldDB" id="A0A1G6YVB4"/>
<evidence type="ECO:0000313" key="2">
    <source>
        <dbReference type="Proteomes" id="UP000199417"/>
    </source>
</evidence>
<dbReference type="STRING" id="168276.SAMN05444580_1084"/>
<evidence type="ECO:0008006" key="3">
    <source>
        <dbReference type="Google" id="ProtNLM"/>
    </source>
</evidence>
<name>A0A1G6YVB4_9NOCA</name>
<evidence type="ECO:0000313" key="1">
    <source>
        <dbReference type="EMBL" id="SDD94241.1"/>
    </source>
</evidence>
<keyword evidence="2" id="KW-1185">Reference proteome</keyword>
<dbReference type="SUPFAM" id="SSF48150">
    <property type="entry name" value="DNA-glycosylase"/>
    <property type="match status" value="1"/>
</dbReference>
<dbReference type="RefSeq" id="WP_072847178.1">
    <property type="nucleotide sequence ID" value="NZ_FNAB01000008.1"/>
</dbReference>
<dbReference type="GO" id="GO:0003824">
    <property type="term" value="F:catalytic activity"/>
    <property type="evidence" value="ECO:0007669"/>
    <property type="project" value="InterPro"/>
</dbReference>
<sequence>MTHTPRHTGTHDSRALAARLLREAGTTYADEAGISMANKPMPLFELVTLALLLSTRISATIAVRAATELIHTGLRTAASVHAANRGTVIEALGRAHYRRYDESTATRLHAAAERTLEVYGGDLRRLESRCDNDTGVAAALLEEFDGIGPVGAAIFMREVQDVWPWARPYLDDRARTAARALGLPSDPTALAGLTDTRAFAPMAAALVRVSLDDNLRGRLLDWVD</sequence>
<accession>A0A1G6YVB4</accession>
<dbReference type="Proteomes" id="UP000199417">
    <property type="component" value="Unassembled WGS sequence"/>
</dbReference>
<organism evidence="1 2">
    <name type="scientific">Rhodococcus tukisamuensis</name>
    <dbReference type="NCBI Taxonomy" id="168276"/>
    <lineage>
        <taxon>Bacteria</taxon>
        <taxon>Bacillati</taxon>
        <taxon>Actinomycetota</taxon>
        <taxon>Actinomycetes</taxon>
        <taxon>Mycobacteriales</taxon>
        <taxon>Nocardiaceae</taxon>
        <taxon>Rhodococcus</taxon>
    </lineage>
</organism>
<protein>
    <recommendedName>
        <fullName evidence="3">Endonuclease III</fullName>
    </recommendedName>
</protein>
<dbReference type="EMBL" id="FNAB01000008">
    <property type="protein sequence ID" value="SDD94241.1"/>
    <property type="molecule type" value="Genomic_DNA"/>
</dbReference>
<dbReference type="GO" id="GO:0006281">
    <property type="term" value="P:DNA repair"/>
    <property type="evidence" value="ECO:0007669"/>
    <property type="project" value="InterPro"/>
</dbReference>
<dbReference type="InterPro" id="IPR011257">
    <property type="entry name" value="DNA_glycosylase"/>
</dbReference>
<reference evidence="1 2" key="1">
    <citation type="submission" date="2016-10" db="EMBL/GenBank/DDBJ databases">
        <authorList>
            <person name="de Groot N.N."/>
        </authorList>
    </citation>
    <scope>NUCLEOTIDE SEQUENCE [LARGE SCALE GENOMIC DNA]</scope>
    <source>
        <strain evidence="1 2">JCM 11308</strain>
    </source>
</reference>
<proteinExistence type="predicted"/>